<dbReference type="Proteomes" id="UP000228621">
    <property type="component" value="Unassembled WGS sequence"/>
</dbReference>
<dbReference type="InterPro" id="IPR039447">
    <property type="entry name" value="UreH-like_TM_dom"/>
</dbReference>
<name>A0A2A5JQV9_PSEO7</name>
<organism evidence="3 4">
    <name type="scientific">Pseudoalteromonas piscicida</name>
    <dbReference type="NCBI Taxonomy" id="43662"/>
    <lineage>
        <taxon>Bacteria</taxon>
        <taxon>Pseudomonadati</taxon>
        <taxon>Pseudomonadota</taxon>
        <taxon>Gammaproteobacteria</taxon>
        <taxon>Alteromonadales</taxon>
        <taxon>Pseudoalteromonadaceae</taxon>
        <taxon>Pseudoalteromonas</taxon>
    </lineage>
</organism>
<feature type="transmembrane region" description="Helical" evidence="1">
    <location>
        <begin position="164"/>
        <end position="184"/>
    </location>
</feature>
<feature type="transmembrane region" description="Helical" evidence="1">
    <location>
        <begin position="133"/>
        <end position="152"/>
    </location>
</feature>
<dbReference type="RefSeq" id="WP_099641941.1">
    <property type="nucleotide sequence ID" value="NZ_JAQPZX010000014.1"/>
</dbReference>
<dbReference type="EMBL" id="NKHF01000043">
    <property type="protein sequence ID" value="PCK31833.1"/>
    <property type="molecule type" value="Genomic_DNA"/>
</dbReference>
<keyword evidence="1" id="KW-0472">Membrane</keyword>
<feature type="transmembrane region" description="Helical" evidence="1">
    <location>
        <begin position="52"/>
        <end position="70"/>
    </location>
</feature>
<dbReference type="PANTHER" id="PTHR42208:SF1">
    <property type="entry name" value="HEAVY METAL TRANSPORTER"/>
    <property type="match status" value="1"/>
</dbReference>
<feature type="transmembrane region" description="Helical" evidence="1">
    <location>
        <begin position="196"/>
        <end position="217"/>
    </location>
</feature>
<keyword evidence="1" id="KW-1133">Transmembrane helix</keyword>
<gene>
    <name evidence="3" type="ORF">CEX98_10055</name>
</gene>
<dbReference type="AlphaFoldDB" id="A0A2A5JQV9"/>
<sequence>MNDVSLLSALIMGLAGSGHCLVMCGGIASSLQLASKQRSAIVVSLLYNIGRIVSYALAGSLVALLGASLAKQNTSVANALQLMSGIFMILVGIYVMRLASTLKWLESAAKSLIWQHVVKLNKHLVPVNTKKKAFFYGALWGWLPCGLVYSALTWTLQAKSPFEGALIMLAFGAGTMPALIAVGQSAQLLQKFINHLVTRIVMGNLLIWYGVYLIIIATDKLVH</sequence>
<dbReference type="Pfam" id="PF13386">
    <property type="entry name" value="DsbD_2"/>
    <property type="match status" value="1"/>
</dbReference>
<evidence type="ECO:0000313" key="3">
    <source>
        <dbReference type="EMBL" id="PCK31833.1"/>
    </source>
</evidence>
<evidence type="ECO:0000259" key="2">
    <source>
        <dbReference type="Pfam" id="PF13386"/>
    </source>
</evidence>
<dbReference type="PANTHER" id="PTHR42208">
    <property type="entry name" value="HEAVY METAL TRANSPORTER-RELATED"/>
    <property type="match status" value="1"/>
</dbReference>
<evidence type="ECO:0000313" key="4">
    <source>
        <dbReference type="Proteomes" id="UP000228621"/>
    </source>
</evidence>
<feature type="domain" description="Urease accessory protein UreH-like transmembrane" evidence="2">
    <location>
        <begin position="9"/>
        <end position="212"/>
    </location>
</feature>
<keyword evidence="1" id="KW-0812">Transmembrane</keyword>
<keyword evidence="4" id="KW-1185">Reference proteome</keyword>
<accession>A0A2A5JQV9</accession>
<evidence type="ECO:0000256" key="1">
    <source>
        <dbReference type="SAM" id="Phobius"/>
    </source>
</evidence>
<feature type="transmembrane region" description="Helical" evidence="1">
    <location>
        <begin position="76"/>
        <end position="96"/>
    </location>
</feature>
<protein>
    <submittedName>
        <fullName evidence="3">Cytochrome biogenesis protein</fullName>
    </submittedName>
</protein>
<dbReference type="OrthoDB" id="9798690at2"/>
<comment type="caution">
    <text evidence="3">The sequence shown here is derived from an EMBL/GenBank/DDBJ whole genome shotgun (WGS) entry which is preliminary data.</text>
</comment>
<feature type="transmembrane region" description="Helical" evidence="1">
    <location>
        <begin position="6"/>
        <end position="31"/>
    </location>
</feature>
<proteinExistence type="predicted"/>
<reference evidence="4" key="1">
    <citation type="journal article" date="2019" name="Genome Announc.">
        <title>Draft Genome Sequence of Pseudoalteromonas piscicida Strain 36Y ROTHPW, an Hypersaline Seawater Isolate from the South Coast of Sonora, Mexico.</title>
        <authorList>
            <person name="Sanchez-Diaz R."/>
            <person name="Molina-Garza Z.J."/>
            <person name="Cruz-Suarez L.E."/>
            <person name="Selvin J."/>
            <person name="Kiran G.S."/>
            <person name="Ibarra-Gamez J.C."/>
            <person name="Gomez-Gil B."/>
            <person name="Galaviz-Silva L."/>
        </authorList>
    </citation>
    <scope>NUCLEOTIDE SEQUENCE [LARGE SCALE GENOMIC DNA]</scope>
    <source>
        <strain evidence="4">36Y_RITHPW</strain>
    </source>
</reference>